<dbReference type="InterPro" id="IPR052953">
    <property type="entry name" value="Ser-rich/MCO-related"/>
</dbReference>
<keyword evidence="3" id="KW-0346">Stress response</keyword>
<evidence type="ECO:0000256" key="1">
    <source>
        <dbReference type="SAM" id="MobiDB-lite"/>
    </source>
</evidence>
<evidence type="ECO:0000256" key="2">
    <source>
        <dbReference type="SAM" id="SignalP"/>
    </source>
</evidence>
<accession>A0AB34FWN6</accession>
<sequence length="228" mass="22398">MHAPASTTPTPAMHVWSFRLAAALVVLAAEATTAKVVSVDVGEDGFVYNPSTIKAAAGDTVEFHIYGQHSVAIWSVVINNTKPIFIYCVVDGHCQGGMVAVINQGADTLAAFKAAAEKTDTSSSPDAPFGGFNGPAPNTTTTSAASGTSGASATSGSKSESATSAASASGTETQSPTSAVSASETQTQSPTSSSPTAATMTAAAAAHANGRGAALGGFAIAVAAMIGL</sequence>
<feature type="chain" id="PRO_5044281613" evidence="2">
    <location>
        <begin position="29"/>
        <end position="228"/>
    </location>
</feature>
<feature type="compositionally biased region" description="Low complexity" evidence="1">
    <location>
        <begin position="139"/>
        <end position="173"/>
    </location>
</feature>
<feature type="region of interest" description="Disordered" evidence="1">
    <location>
        <begin position="120"/>
        <end position="198"/>
    </location>
</feature>
<protein>
    <submittedName>
        <fullName evidence="3">Heat shock protein</fullName>
    </submittedName>
</protein>
<reference evidence="3" key="1">
    <citation type="submission" date="2023-01" db="EMBL/GenBank/DDBJ databases">
        <title>The growth and conidiation of Purpureocillium lavendulum are regulated by nitrogen source and histone H3K14 acetylation.</title>
        <authorList>
            <person name="Tang P."/>
            <person name="Han J."/>
            <person name="Zhang C."/>
            <person name="Tang P."/>
            <person name="Qi F."/>
            <person name="Zhang K."/>
            <person name="Liang L."/>
        </authorList>
    </citation>
    <scope>NUCLEOTIDE SEQUENCE</scope>
    <source>
        <strain evidence="3">YMF1.00683</strain>
    </source>
</reference>
<feature type="compositionally biased region" description="Low complexity" evidence="1">
    <location>
        <begin position="181"/>
        <end position="198"/>
    </location>
</feature>
<organism evidence="3 4">
    <name type="scientific">Purpureocillium lavendulum</name>
    <dbReference type="NCBI Taxonomy" id="1247861"/>
    <lineage>
        <taxon>Eukaryota</taxon>
        <taxon>Fungi</taxon>
        <taxon>Dikarya</taxon>
        <taxon>Ascomycota</taxon>
        <taxon>Pezizomycotina</taxon>
        <taxon>Sordariomycetes</taxon>
        <taxon>Hypocreomycetidae</taxon>
        <taxon>Hypocreales</taxon>
        <taxon>Ophiocordycipitaceae</taxon>
        <taxon>Purpureocillium</taxon>
    </lineage>
</organism>
<proteinExistence type="predicted"/>
<dbReference type="InterPro" id="IPR008972">
    <property type="entry name" value="Cupredoxin"/>
</dbReference>
<comment type="caution">
    <text evidence="3">The sequence shown here is derived from an EMBL/GenBank/DDBJ whole genome shotgun (WGS) entry which is preliminary data.</text>
</comment>
<dbReference type="SUPFAM" id="SSF49503">
    <property type="entry name" value="Cupredoxins"/>
    <property type="match status" value="1"/>
</dbReference>
<name>A0AB34FWN6_9HYPO</name>
<dbReference type="Proteomes" id="UP001163105">
    <property type="component" value="Unassembled WGS sequence"/>
</dbReference>
<dbReference type="EMBL" id="JAQHRD010000003">
    <property type="protein sequence ID" value="KAJ6443046.1"/>
    <property type="molecule type" value="Genomic_DNA"/>
</dbReference>
<dbReference type="PANTHER" id="PTHR34883">
    <property type="entry name" value="SERINE-RICH PROTEIN, PUTATIVE-RELATED-RELATED"/>
    <property type="match status" value="1"/>
</dbReference>
<keyword evidence="2" id="KW-0732">Signal</keyword>
<evidence type="ECO:0000313" key="4">
    <source>
        <dbReference type="Proteomes" id="UP001163105"/>
    </source>
</evidence>
<gene>
    <name evidence="3" type="ORF">O9K51_04225</name>
</gene>
<evidence type="ECO:0000313" key="3">
    <source>
        <dbReference type="EMBL" id="KAJ6443046.1"/>
    </source>
</evidence>
<feature type="signal peptide" evidence="2">
    <location>
        <begin position="1"/>
        <end position="28"/>
    </location>
</feature>
<dbReference type="PANTHER" id="PTHR34883:SF15">
    <property type="entry name" value="EXTRACELLULAR SERINE-RICH PROTEIN"/>
    <property type="match status" value="1"/>
</dbReference>
<keyword evidence="4" id="KW-1185">Reference proteome</keyword>
<dbReference type="AlphaFoldDB" id="A0AB34FWN6"/>